<reference evidence="1" key="2">
    <citation type="journal article" date="2015" name="Data Brief">
        <title>Shoot transcriptome of the giant reed, Arundo donax.</title>
        <authorList>
            <person name="Barrero R.A."/>
            <person name="Guerrero F.D."/>
            <person name="Moolhuijzen P."/>
            <person name="Goolsby J.A."/>
            <person name="Tidwell J."/>
            <person name="Bellgard S.E."/>
            <person name="Bellgard M.I."/>
        </authorList>
    </citation>
    <scope>NUCLEOTIDE SEQUENCE</scope>
    <source>
        <tissue evidence="1">Shoot tissue taken approximately 20 cm above the soil surface</tissue>
    </source>
</reference>
<dbReference type="AlphaFoldDB" id="A0A0A9AEQ6"/>
<proteinExistence type="predicted"/>
<dbReference type="InterPro" id="IPR051270">
    <property type="entry name" value="Tyrosine-tRNA_ligase_regulator"/>
</dbReference>
<dbReference type="EMBL" id="GBRH01247791">
    <property type="protein sequence ID" value="JAD50104.1"/>
    <property type="molecule type" value="Transcribed_RNA"/>
</dbReference>
<dbReference type="PANTHER" id="PTHR11586">
    <property type="entry name" value="TRNA-AMINOACYLATION COFACTOR ARC1 FAMILY MEMBER"/>
    <property type="match status" value="1"/>
</dbReference>
<organism evidence="1">
    <name type="scientific">Arundo donax</name>
    <name type="common">Giant reed</name>
    <name type="synonym">Donax arundinaceus</name>
    <dbReference type="NCBI Taxonomy" id="35708"/>
    <lineage>
        <taxon>Eukaryota</taxon>
        <taxon>Viridiplantae</taxon>
        <taxon>Streptophyta</taxon>
        <taxon>Embryophyta</taxon>
        <taxon>Tracheophyta</taxon>
        <taxon>Spermatophyta</taxon>
        <taxon>Magnoliopsida</taxon>
        <taxon>Liliopsida</taxon>
        <taxon>Poales</taxon>
        <taxon>Poaceae</taxon>
        <taxon>PACMAD clade</taxon>
        <taxon>Arundinoideae</taxon>
        <taxon>Arundineae</taxon>
        <taxon>Arundo</taxon>
    </lineage>
</organism>
<reference evidence="1" key="1">
    <citation type="submission" date="2014-09" db="EMBL/GenBank/DDBJ databases">
        <authorList>
            <person name="Magalhaes I.L.F."/>
            <person name="Oliveira U."/>
            <person name="Santos F.R."/>
            <person name="Vidigal T.H.D.A."/>
            <person name="Brescovit A.D."/>
            <person name="Santos A.J."/>
        </authorList>
    </citation>
    <scope>NUCLEOTIDE SEQUENCE</scope>
    <source>
        <tissue evidence="1">Shoot tissue taken approximately 20 cm above the soil surface</tissue>
    </source>
</reference>
<dbReference type="Gene3D" id="2.40.50.140">
    <property type="entry name" value="Nucleic acid-binding proteins"/>
    <property type="match status" value="1"/>
</dbReference>
<name>A0A0A9AEQ6_ARUDO</name>
<dbReference type="PANTHER" id="PTHR11586:SF33">
    <property type="entry name" value="AMINOACYL TRNA SYNTHASE COMPLEX-INTERACTING MULTIFUNCTIONAL PROTEIN 1"/>
    <property type="match status" value="1"/>
</dbReference>
<evidence type="ECO:0000313" key="1">
    <source>
        <dbReference type="EMBL" id="JAD50104.1"/>
    </source>
</evidence>
<dbReference type="InterPro" id="IPR012340">
    <property type="entry name" value="NA-bd_OB-fold"/>
</dbReference>
<accession>A0A0A9AEQ6</accession>
<protein>
    <submittedName>
        <fullName evidence="1">Uncharacterized protein</fullName>
    </submittedName>
</protein>
<sequence>MLFSTSKSSTIELCKVTQLPVQTVSAFVLLGGFHFEMMFLHRSYGQVLCASTEDHTVVEPLIPPEGAKVGERILFAGFDGKPEDVLNPKKKQLDKITPHLRTDENGIATFNGIPFTTSAGPCRSSIPNANVK</sequence>
<dbReference type="SUPFAM" id="SSF50249">
    <property type="entry name" value="Nucleic acid-binding proteins"/>
    <property type="match status" value="1"/>
</dbReference>